<dbReference type="AlphaFoldDB" id="A0A1G2CDC0"/>
<evidence type="ECO:0000313" key="1">
    <source>
        <dbReference type="EMBL" id="OGY99191.1"/>
    </source>
</evidence>
<protein>
    <recommendedName>
        <fullName evidence="3">Phage-Barnase-EndoU-ColicinE5/D-RelE like nuclease 3 domain-containing protein</fullName>
    </recommendedName>
</protein>
<organism evidence="1 2">
    <name type="scientific">Candidatus Liptonbacteria bacterium RIFCSPLOWO2_01_FULL_45_15</name>
    <dbReference type="NCBI Taxonomy" id="1798649"/>
    <lineage>
        <taxon>Bacteria</taxon>
        <taxon>Candidatus Liptoniibacteriota</taxon>
    </lineage>
</organism>
<evidence type="ECO:0000313" key="2">
    <source>
        <dbReference type="Proteomes" id="UP000176287"/>
    </source>
</evidence>
<evidence type="ECO:0008006" key="3">
    <source>
        <dbReference type="Google" id="ProtNLM"/>
    </source>
</evidence>
<comment type="caution">
    <text evidence="1">The sequence shown here is derived from an EMBL/GenBank/DDBJ whole genome shotgun (WGS) entry which is preliminary data.</text>
</comment>
<dbReference type="Proteomes" id="UP000176287">
    <property type="component" value="Unassembled WGS sequence"/>
</dbReference>
<name>A0A1G2CDC0_9BACT</name>
<reference evidence="1 2" key="1">
    <citation type="journal article" date="2016" name="Nat. Commun.">
        <title>Thousands of microbial genomes shed light on interconnected biogeochemical processes in an aquifer system.</title>
        <authorList>
            <person name="Anantharaman K."/>
            <person name="Brown C.T."/>
            <person name="Hug L.A."/>
            <person name="Sharon I."/>
            <person name="Castelle C.J."/>
            <person name="Probst A.J."/>
            <person name="Thomas B.C."/>
            <person name="Singh A."/>
            <person name="Wilkins M.J."/>
            <person name="Karaoz U."/>
            <person name="Brodie E.L."/>
            <person name="Williams K.H."/>
            <person name="Hubbard S.S."/>
            <person name="Banfield J.F."/>
        </authorList>
    </citation>
    <scope>NUCLEOTIDE SEQUENCE [LARGE SCALE GENOMIC DNA]</scope>
</reference>
<accession>A0A1G2CDC0</accession>
<proteinExistence type="predicted"/>
<dbReference type="EMBL" id="MHKZ01000041">
    <property type="protein sequence ID" value="OGY99191.1"/>
    <property type="molecule type" value="Genomic_DNA"/>
</dbReference>
<gene>
    <name evidence="1" type="ORF">A3B13_00615</name>
</gene>
<sequence>MTSNPNFQEFLREKRAWYKTIGSVHCPILNENVIFNSKGFYHLRYDSFGKARNIKEQSYKLGLLPLVIPVVKNATKIHEYKKQQYSKPLGKYFEIWELREIVGQQKTIVSVVLRRIGNGNITFLSVWKRKDKQTKKTI</sequence>
<dbReference type="STRING" id="1798649.A3B13_00615"/>